<keyword evidence="3" id="KW-1185">Reference proteome</keyword>
<proteinExistence type="predicted"/>
<dbReference type="Proteomes" id="UP001066276">
    <property type="component" value="Chromosome 3_2"/>
</dbReference>
<dbReference type="EMBL" id="JANPWB010000006">
    <property type="protein sequence ID" value="KAJ1179381.1"/>
    <property type="molecule type" value="Genomic_DNA"/>
</dbReference>
<reference evidence="2" key="1">
    <citation type="journal article" date="2022" name="bioRxiv">
        <title>Sequencing and chromosome-scale assembly of the giantPleurodeles waltlgenome.</title>
        <authorList>
            <person name="Brown T."/>
            <person name="Elewa A."/>
            <person name="Iarovenko S."/>
            <person name="Subramanian E."/>
            <person name="Araus A.J."/>
            <person name="Petzold A."/>
            <person name="Susuki M."/>
            <person name="Suzuki K.-i.T."/>
            <person name="Hayashi T."/>
            <person name="Toyoda A."/>
            <person name="Oliveira C."/>
            <person name="Osipova E."/>
            <person name="Leigh N.D."/>
            <person name="Simon A."/>
            <person name="Yun M.H."/>
        </authorList>
    </citation>
    <scope>NUCLEOTIDE SEQUENCE</scope>
    <source>
        <strain evidence="2">20211129_DDA</strain>
        <tissue evidence="2">Liver</tissue>
    </source>
</reference>
<organism evidence="2 3">
    <name type="scientific">Pleurodeles waltl</name>
    <name type="common">Iberian ribbed newt</name>
    <dbReference type="NCBI Taxonomy" id="8319"/>
    <lineage>
        <taxon>Eukaryota</taxon>
        <taxon>Metazoa</taxon>
        <taxon>Chordata</taxon>
        <taxon>Craniata</taxon>
        <taxon>Vertebrata</taxon>
        <taxon>Euteleostomi</taxon>
        <taxon>Amphibia</taxon>
        <taxon>Batrachia</taxon>
        <taxon>Caudata</taxon>
        <taxon>Salamandroidea</taxon>
        <taxon>Salamandridae</taxon>
        <taxon>Pleurodelinae</taxon>
        <taxon>Pleurodeles</taxon>
    </lineage>
</organism>
<sequence length="78" mass="8515">MPRREPRPRGEERLAFEARWGPGVGPGGNRAVHFGPRPGGPGWREGAHWWVHLPFGPEAVLPECRRGPGLRSSGEDGA</sequence>
<evidence type="ECO:0000256" key="1">
    <source>
        <dbReference type="SAM" id="MobiDB-lite"/>
    </source>
</evidence>
<dbReference type="AlphaFoldDB" id="A0AAV7TT35"/>
<comment type="caution">
    <text evidence="2">The sequence shown here is derived from an EMBL/GenBank/DDBJ whole genome shotgun (WGS) entry which is preliminary data.</text>
</comment>
<evidence type="ECO:0000313" key="2">
    <source>
        <dbReference type="EMBL" id="KAJ1179381.1"/>
    </source>
</evidence>
<name>A0AAV7TT35_PLEWA</name>
<accession>A0AAV7TT35</accession>
<protein>
    <submittedName>
        <fullName evidence="2">Uncharacterized protein</fullName>
    </submittedName>
</protein>
<gene>
    <name evidence="2" type="ORF">NDU88_004615</name>
</gene>
<evidence type="ECO:0000313" key="3">
    <source>
        <dbReference type="Proteomes" id="UP001066276"/>
    </source>
</evidence>
<feature type="region of interest" description="Disordered" evidence="1">
    <location>
        <begin position="19"/>
        <end position="39"/>
    </location>
</feature>